<keyword evidence="3" id="KW-1185">Reference proteome</keyword>
<organism evidence="2 3">
    <name type="scientific">Steroidobacter flavus</name>
    <dbReference type="NCBI Taxonomy" id="1842136"/>
    <lineage>
        <taxon>Bacteria</taxon>
        <taxon>Pseudomonadati</taxon>
        <taxon>Pseudomonadota</taxon>
        <taxon>Gammaproteobacteria</taxon>
        <taxon>Steroidobacterales</taxon>
        <taxon>Steroidobacteraceae</taxon>
        <taxon>Steroidobacter</taxon>
    </lineage>
</organism>
<sequence length="337" mass="37153">MRIDLRGLAGMRLPIGLLLLALAGFCIWQGGEPDGLDSLIFGVCVGFFGVLAAGERRFLVVDQSAGVLIKRWGILYAFTVASLPLEQIKRVELTERHIRRRRKDTTRYAVSVAGVKQGALVEYGNEWQARSVGERLSAALRVPFDNRIYGRGSVRDSDELDMHVAERWRVSGKITERPTLPEGSPLVIDDLGTKTRVRFAANQEGFGLGVAMVVIFAVAAALFYPLFGDRFIYYVSFGFAFLVLGSVLLALMGNSRLTFTEDAVSFRQGSAPIERSIELRAIEEMIVAGDALYLVGDSARLTIDWPATSENRAFLKAFVAYEIARRHTARGGPTKSV</sequence>
<evidence type="ECO:0000313" key="2">
    <source>
        <dbReference type="EMBL" id="MFC4311255.1"/>
    </source>
</evidence>
<evidence type="ECO:0000256" key="1">
    <source>
        <dbReference type="SAM" id="Phobius"/>
    </source>
</evidence>
<feature type="transmembrane region" description="Helical" evidence="1">
    <location>
        <begin position="12"/>
        <end position="30"/>
    </location>
</feature>
<keyword evidence="1" id="KW-0812">Transmembrane</keyword>
<feature type="transmembrane region" description="Helical" evidence="1">
    <location>
        <begin position="36"/>
        <end position="54"/>
    </location>
</feature>
<gene>
    <name evidence="2" type="ORF">ACFPN2_19305</name>
</gene>
<accession>A0ABV8SVQ7</accession>
<keyword evidence="1" id="KW-0472">Membrane</keyword>
<protein>
    <recommendedName>
        <fullName evidence="4">PH domain-containing protein</fullName>
    </recommendedName>
</protein>
<evidence type="ECO:0000313" key="3">
    <source>
        <dbReference type="Proteomes" id="UP001595904"/>
    </source>
</evidence>
<evidence type="ECO:0008006" key="4">
    <source>
        <dbReference type="Google" id="ProtNLM"/>
    </source>
</evidence>
<dbReference type="EMBL" id="JBHSDU010000003">
    <property type="protein sequence ID" value="MFC4311255.1"/>
    <property type="molecule type" value="Genomic_DNA"/>
</dbReference>
<feature type="transmembrane region" description="Helical" evidence="1">
    <location>
        <begin position="206"/>
        <end position="225"/>
    </location>
</feature>
<dbReference type="RefSeq" id="WP_380599429.1">
    <property type="nucleotide sequence ID" value="NZ_JBHSDU010000003.1"/>
</dbReference>
<proteinExistence type="predicted"/>
<comment type="caution">
    <text evidence="2">The sequence shown here is derived from an EMBL/GenBank/DDBJ whole genome shotgun (WGS) entry which is preliminary data.</text>
</comment>
<name>A0ABV8SVQ7_9GAMM</name>
<dbReference type="Proteomes" id="UP001595904">
    <property type="component" value="Unassembled WGS sequence"/>
</dbReference>
<keyword evidence="1" id="KW-1133">Transmembrane helix</keyword>
<feature type="transmembrane region" description="Helical" evidence="1">
    <location>
        <begin position="231"/>
        <end position="251"/>
    </location>
</feature>
<reference evidence="3" key="1">
    <citation type="journal article" date="2019" name="Int. J. Syst. Evol. Microbiol.">
        <title>The Global Catalogue of Microorganisms (GCM) 10K type strain sequencing project: providing services to taxonomists for standard genome sequencing and annotation.</title>
        <authorList>
            <consortium name="The Broad Institute Genomics Platform"/>
            <consortium name="The Broad Institute Genome Sequencing Center for Infectious Disease"/>
            <person name="Wu L."/>
            <person name="Ma J."/>
        </authorList>
    </citation>
    <scope>NUCLEOTIDE SEQUENCE [LARGE SCALE GENOMIC DNA]</scope>
    <source>
        <strain evidence="3">CGMCC 1.10759</strain>
    </source>
</reference>